<evidence type="ECO:0008006" key="3">
    <source>
        <dbReference type="Google" id="ProtNLM"/>
    </source>
</evidence>
<dbReference type="Pfam" id="PF08641">
    <property type="entry name" value="Mis14"/>
    <property type="match status" value="1"/>
</dbReference>
<accession>A0A9Q1B6G9</accession>
<dbReference type="Proteomes" id="UP001142489">
    <property type="component" value="Unassembled WGS sequence"/>
</dbReference>
<evidence type="ECO:0000313" key="1">
    <source>
        <dbReference type="EMBL" id="KAJ7341096.1"/>
    </source>
</evidence>
<dbReference type="GO" id="GO:0000070">
    <property type="term" value="P:mitotic sister chromatid segregation"/>
    <property type="evidence" value="ECO:0007669"/>
    <property type="project" value="InterPro"/>
</dbReference>
<proteinExistence type="predicted"/>
<dbReference type="EMBL" id="JAPFRF010000002">
    <property type="protein sequence ID" value="KAJ7341096.1"/>
    <property type="molecule type" value="Genomic_DNA"/>
</dbReference>
<dbReference type="AlphaFoldDB" id="A0A9Q1B6G9"/>
<reference evidence="1" key="1">
    <citation type="journal article" date="2023" name="DNA Res.">
        <title>Chromosome-level genome assembly of Phrynocephalus forsythii using third-generation DNA sequencing and Hi-C analysis.</title>
        <authorList>
            <person name="Qi Y."/>
            <person name="Zhao W."/>
            <person name="Zhao Y."/>
            <person name="Niu C."/>
            <person name="Cao S."/>
            <person name="Zhang Y."/>
        </authorList>
    </citation>
    <scope>NUCLEOTIDE SEQUENCE</scope>
    <source>
        <tissue evidence="1">Muscle</tissue>
    </source>
</reference>
<dbReference type="PANTHER" id="PTHR31749">
    <property type="entry name" value="KINETOCHORE-ASSOCIATED PROTEIN NSL1 HOMOLOG"/>
    <property type="match status" value="1"/>
</dbReference>
<dbReference type="GO" id="GO:0000444">
    <property type="term" value="C:MIS12/MIND type complex"/>
    <property type="evidence" value="ECO:0007669"/>
    <property type="project" value="TreeGrafter"/>
</dbReference>
<organism evidence="1 2">
    <name type="scientific">Phrynocephalus forsythii</name>
    <dbReference type="NCBI Taxonomy" id="171643"/>
    <lineage>
        <taxon>Eukaryota</taxon>
        <taxon>Metazoa</taxon>
        <taxon>Chordata</taxon>
        <taxon>Craniata</taxon>
        <taxon>Vertebrata</taxon>
        <taxon>Euteleostomi</taxon>
        <taxon>Lepidosauria</taxon>
        <taxon>Squamata</taxon>
        <taxon>Bifurcata</taxon>
        <taxon>Unidentata</taxon>
        <taxon>Episquamata</taxon>
        <taxon>Toxicofera</taxon>
        <taxon>Iguania</taxon>
        <taxon>Acrodonta</taxon>
        <taxon>Agamidae</taxon>
        <taxon>Agaminae</taxon>
        <taxon>Phrynocephalus</taxon>
    </lineage>
</organism>
<sequence length="242" mass="27221">MAIHRPHRRRDGPELQARRSPFLAESVFGKVRLSATSKAARNFERAVQDNVTINGQPWQSFDDLQNDTDIKLLEDQLDDLIVDVASKRNQYPREVQVQLVKAIKTQQKLLGCCQPAMNFQEVKADPSQDSYMADLSLSTRTASNHARETFKSLASLVEKGEGFSKALSLQPTLELCQLRQQIISAPGGKKENKTDVKDLTSQVEVTPPQAAVSNSVLLKIKRRPCSPQRRYPLRQRKIGLDT</sequence>
<dbReference type="OrthoDB" id="5973266at2759"/>
<keyword evidence="2" id="KW-1185">Reference proteome</keyword>
<comment type="caution">
    <text evidence="1">The sequence shown here is derived from an EMBL/GenBank/DDBJ whole genome shotgun (WGS) entry which is preliminary data.</text>
</comment>
<name>A0A9Q1B6G9_9SAUR</name>
<gene>
    <name evidence="1" type="ORF">JRQ81_004823</name>
</gene>
<protein>
    <recommendedName>
        <fullName evidence="3">NSL1 component of MIS12 kinetochore complex</fullName>
    </recommendedName>
</protein>
<dbReference type="PANTHER" id="PTHR31749:SF3">
    <property type="entry name" value="KINETOCHORE-ASSOCIATED PROTEIN NSL1 HOMOLOG"/>
    <property type="match status" value="1"/>
</dbReference>
<dbReference type="InterPro" id="IPR013950">
    <property type="entry name" value="Mis14/Nsl1"/>
</dbReference>
<evidence type="ECO:0000313" key="2">
    <source>
        <dbReference type="Proteomes" id="UP001142489"/>
    </source>
</evidence>